<keyword evidence="3" id="KW-0413">Isomerase</keyword>
<feature type="signal peptide" evidence="2">
    <location>
        <begin position="1"/>
        <end position="29"/>
    </location>
</feature>
<dbReference type="Gene3D" id="2.130.10.10">
    <property type="entry name" value="YVTN repeat-like/Quinoprotein amine dehydrogenase"/>
    <property type="match status" value="1"/>
</dbReference>
<evidence type="ECO:0000256" key="2">
    <source>
        <dbReference type="SAM" id="SignalP"/>
    </source>
</evidence>
<evidence type="ECO:0000313" key="3">
    <source>
        <dbReference type="EMBL" id="TWF91034.1"/>
    </source>
</evidence>
<dbReference type="RefSeq" id="WP_145908688.1">
    <property type="nucleotide sequence ID" value="NZ_BAAAMZ010000002.1"/>
</dbReference>
<dbReference type="GO" id="GO:0017057">
    <property type="term" value="F:6-phosphogluconolactonase activity"/>
    <property type="evidence" value="ECO:0007669"/>
    <property type="project" value="TreeGrafter"/>
</dbReference>
<dbReference type="SUPFAM" id="SSF51004">
    <property type="entry name" value="C-terminal (heme d1) domain of cytochrome cd1-nitrite reductase"/>
    <property type="match status" value="1"/>
</dbReference>
<dbReference type="PANTHER" id="PTHR30344">
    <property type="entry name" value="6-PHOSPHOGLUCONOLACTONASE-RELATED"/>
    <property type="match status" value="1"/>
</dbReference>
<dbReference type="InterPro" id="IPR011048">
    <property type="entry name" value="Haem_d1_sf"/>
</dbReference>
<dbReference type="EMBL" id="VIWT01000002">
    <property type="protein sequence ID" value="TWF91034.1"/>
    <property type="molecule type" value="Genomic_DNA"/>
</dbReference>
<dbReference type="Pfam" id="PF10282">
    <property type="entry name" value="Lactonase"/>
    <property type="match status" value="1"/>
</dbReference>
<accession>A0A561TV95</accession>
<dbReference type="OrthoDB" id="9790815at2"/>
<gene>
    <name evidence="3" type="ORF">FHX73_12146</name>
</gene>
<proteinExistence type="inferred from homology"/>
<organism evidence="3 4">
    <name type="scientific">Kitasatospora viridis</name>
    <dbReference type="NCBI Taxonomy" id="281105"/>
    <lineage>
        <taxon>Bacteria</taxon>
        <taxon>Bacillati</taxon>
        <taxon>Actinomycetota</taxon>
        <taxon>Actinomycetes</taxon>
        <taxon>Kitasatosporales</taxon>
        <taxon>Streptomycetaceae</taxon>
        <taxon>Kitasatospora</taxon>
    </lineage>
</organism>
<name>A0A561TV95_9ACTN</name>
<feature type="chain" id="PRO_5022243113" evidence="2">
    <location>
        <begin position="30"/>
        <end position="380"/>
    </location>
</feature>
<dbReference type="PANTHER" id="PTHR30344:SF1">
    <property type="entry name" value="6-PHOSPHOGLUCONOLACTONASE"/>
    <property type="match status" value="1"/>
</dbReference>
<comment type="similarity">
    <text evidence="1">Belongs to the cycloisomerase 2 family.</text>
</comment>
<keyword evidence="4" id="KW-1185">Reference proteome</keyword>
<sequence>MPRAVRLAVSVVVAVTAVTATLASSPSVAAEAPREGGHDAVFVQTDNPAGNQVVAYHRGEDGQLTQREVYDTGGQGGKLDGSMVDHLASQGSLTYDPEHALLYAANAGSNTVTVFAVDGDRLTRRQVVDSGGCFPVSVAVRGDSVFVLNALDGGSVQGFTVHDGRLDARPDRHRDLGLDPNATPQFTNTPGQVGFTGDGRQLVVTTKANGNNLDVFDLAPDGTPAATPTVTNLPGAVPFAFVPNGPRGLFLTEAGPNALATLHVHHDGTATQQALAATNQSATCWVTRIGDLLYVSNAGSSTVTTIRATDDGHTLTPLGNTPTDPGTVDTAATHDGHYLYVQTGGNGIVDEFAVQGDGSLTALGSVTVPDAAGGEGIVAF</sequence>
<evidence type="ECO:0000313" key="4">
    <source>
        <dbReference type="Proteomes" id="UP000317940"/>
    </source>
</evidence>
<dbReference type="InterPro" id="IPR015943">
    <property type="entry name" value="WD40/YVTN_repeat-like_dom_sf"/>
</dbReference>
<keyword evidence="2" id="KW-0732">Signal</keyword>
<reference evidence="3 4" key="1">
    <citation type="submission" date="2019-06" db="EMBL/GenBank/DDBJ databases">
        <title>Sequencing the genomes of 1000 actinobacteria strains.</title>
        <authorList>
            <person name="Klenk H.-P."/>
        </authorList>
    </citation>
    <scope>NUCLEOTIDE SEQUENCE [LARGE SCALE GENOMIC DNA]</scope>
    <source>
        <strain evidence="3 4">DSM 44826</strain>
    </source>
</reference>
<evidence type="ECO:0000256" key="1">
    <source>
        <dbReference type="ARBA" id="ARBA00005564"/>
    </source>
</evidence>
<dbReference type="InterPro" id="IPR050282">
    <property type="entry name" value="Cycloisomerase_2"/>
</dbReference>
<dbReference type="GO" id="GO:0016853">
    <property type="term" value="F:isomerase activity"/>
    <property type="evidence" value="ECO:0007669"/>
    <property type="project" value="UniProtKB-KW"/>
</dbReference>
<dbReference type="AlphaFoldDB" id="A0A561TV95"/>
<dbReference type="InterPro" id="IPR019405">
    <property type="entry name" value="Lactonase_7-beta_prop"/>
</dbReference>
<comment type="caution">
    <text evidence="3">The sequence shown here is derived from an EMBL/GenBank/DDBJ whole genome shotgun (WGS) entry which is preliminary data.</text>
</comment>
<protein>
    <submittedName>
        <fullName evidence="3">6-phosphogluconolactonase (Cycloisomerase 2 family)</fullName>
    </submittedName>
</protein>
<dbReference type="Proteomes" id="UP000317940">
    <property type="component" value="Unassembled WGS sequence"/>
</dbReference>